<evidence type="ECO:0000313" key="5">
    <source>
        <dbReference type="Proteomes" id="UP000002586"/>
    </source>
</evidence>
<dbReference type="eggNOG" id="COG1871">
    <property type="taxonomic scope" value="Bacteria"/>
</dbReference>
<dbReference type="GO" id="GO:0006935">
    <property type="term" value="P:chemotaxis"/>
    <property type="evidence" value="ECO:0007669"/>
    <property type="project" value="UniProtKB-UniRule"/>
</dbReference>
<dbReference type="Proteomes" id="UP000002586">
    <property type="component" value="Chromosome"/>
</dbReference>
<evidence type="ECO:0000256" key="3">
    <source>
        <dbReference type="HAMAP-Rule" id="MF_01440"/>
    </source>
</evidence>
<evidence type="ECO:0000256" key="1">
    <source>
        <dbReference type="ARBA" id="ARBA00022500"/>
    </source>
</evidence>
<dbReference type="RefSeq" id="WP_011712382.1">
    <property type="nucleotide sequence ID" value="NC_008576.1"/>
</dbReference>
<dbReference type="EMBL" id="CP000471">
    <property type="protein sequence ID" value="ABK43222.1"/>
    <property type="molecule type" value="Genomic_DNA"/>
</dbReference>
<reference evidence="5" key="1">
    <citation type="journal article" date="2009" name="Appl. Environ. Microbiol.">
        <title>Complete genome sequence of the chemolithoautotrophic marine magnetotactic coccus strain MC-1.</title>
        <authorList>
            <person name="Schubbe S."/>
            <person name="Williams T.J."/>
            <person name="Xie G."/>
            <person name="Kiss H.E."/>
            <person name="Brettin T.S."/>
            <person name="Martinez D."/>
            <person name="Ross C.A."/>
            <person name="Schuler D."/>
            <person name="Cox B.L."/>
            <person name="Nealson K.H."/>
            <person name="Bazylinski D.A."/>
        </authorList>
    </citation>
    <scope>NUCLEOTIDE SEQUENCE [LARGE SCALE GENOMIC DNA]</scope>
    <source>
        <strain evidence="5">ATCC BAA-1437 / JCM 17883 / MC-1</strain>
    </source>
</reference>
<comment type="catalytic activity">
    <reaction evidence="3">
        <text>L-glutaminyl-[protein] + H2O = L-glutamyl-[protein] + NH4(+)</text>
        <dbReference type="Rhea" id="RHEA:16441"/>
        <dbReference type="Rhea" id="RHEA-COMP:10207"/>
        <dbReference type="Rhea" id="RHEA-COMP:10208"/>
        <dbReference type="ChEBI" id="CHEBI:15377"/>
        <dbReference type="ChEBI" id="CHEBI:28938"/>
        <dbReference type="ChEBI" id="CHEBI:29973"/>
        <dbReference type="ChEBI" id="CHEBI:30011"/>
        <dbReference type="EC" id="3.5.1.44"/>
    </reaction>
</comment>
<evidence type="ECO:0000313" key="4">
    <source>
        <dbReference type="EMBL" id="ABK43222.1"/>
    </source>
</evidence>
<dbReference type="PANTHER" id="PTHR35147">
    <property type="entry name" value="CHEMORECEPTOR GLUTAMINE DEAMIDASE CHED-RELATED"/>
    <property type="match status" value="1"/>
</dbReference>
<dbReference type="STRING" id="156889.Mmc1_0701"/>
<dbReference type="OrthoDB" id="9807202at2"/>
<dbReference type="GO" id="GO:0050568">
    <property type="term" value="F:protein-glutamine glutaminase activity"/>
    <property type="evidence" value="ECO:0007669"/>
    <property type="project" value="UniProtKB-UniRule"/>
</dbReference>
<dbReference type="InterPro" id="IPR005659">
    <property type="entry name" value="Chemorcpt_Glu_NH3ase_CheD"/>
</dbReference>
<accession>A0L5H9</accession>
<dbReference type="AlphaFoldDB" id="A0L5H9"/>
<dbReference type="KEGG" id="mgm:Mmc1_0701"/>
<keyword evidence="1 3" id="KW-0145">Chemotaxis</keyword>
<comment type="similarity">
    <text evidence="3">Belongs to the CheD family.</text>
</comment>
<dbReference type="SUPFAM" id="SSF64438">
    <property type="entry name" value="CNF1/YfiH-like putative cysteine hydrolases"/>
    <property type="match status" value="1"/>
</dbReference>
<dbReference type="Pfam" id="PF03975">
    <property type="entry name" value="CheD"/>
    <property type="match status" value="1"/>
</dbReference>
<evidence type="ECO:0000256" key="2">
    <source>
        <dbReference type="ARBA" id="ARBA00022801"/>
    </source>
</evidence>
<dbReference type="HOGENOM" id="CLU_087854_1_1_5"/>
<gene>
    <name evidence="3" type="primary">cheD</name>
    <name evidence="4" type="ordered locus">Mmc1_0701</name>
</gene>
<dbReference type="InterPro" id="IPR038592">
    <property type="entry name" value="CheD-like_sf"/>
</dbReference>
<dbReference type="InterPro" id="IPR011324">
    <property type="entry name" value="Cytotoxic_necrot_fac-like_cat"/>
</dbReference>
<reference evidence="4 5" key="2">
    <citation type="journal article" date="2012" name="Int. J. Syst. Evol. Microbiol.">
        <title>Magnetococcus marinus gen. nov., sp. nov., a marine, magnetotactic bacterium that represents a novel lineage (Magnetococcaceae fam. nov.; Magnetococcales ord. nov.) at the base of the Alphaproteobacteria.</title>
        <authorList>
            <person name="Bazylinski D.A."/>
            <person name="Williams T.J."/>
            <person name="Lefevre C.T."/>
            <person name="Berg R.J."/>
            <person name="Zhang C.L."/>
            <person name="Bowser S.S."/>
            <person name="Dean A.J."/>
            <person name="Beveridge T.J."/>
        </authorList>
    </citation>
    <scope>NUCLEOTIDE SEQUENCE [LARGE SCALE GENOMIC DNA]</scope>
    <source>
        <strain evidence="5">ATCC BAA-1437 / JCM 17883 / MC-1</strain>
    </source>
</reference>
<dbReference type="HAMAP" id="MF_01440">
    <property type="entry name" value="CheD"/>
    <property type="match status" value="1"/>
</dbReference>
<dbReference type="PANTHER" id="PTHR35147:SF1">
    <property type="entry name" value="CHEMORECEPTOR GLUTAMINE DEAMIDASE CHED-RELATED"/>
    <property type="match status" value="1"/>
</dbReference>
<dbReference type="EC" id="3.5.1.44" evidence="3"/>
<dbReference type="CDD" id="cd16352">
    <property type="entry name" value="CheD"/>
    <property type="match status" value="1"/>
</dbReference>
<organism evidence="4 5">
    <name type="scientific">Magnetococcus marinus (strain ATCC BAA-1437 / JCM 17883 / MC-1)</name>
    <dbReference type="NCBI Taxonomy" id="156889"/>
    <lineage>
        <taxon>Bacteria</taxon>
        <taxon>Pseudomonadati</taxon>
        <taxon>Pseudomonadota</taxon>
        <taxon>Magnetococcia</taxon>
        <taxon>Magnetococcales</taxon>
        <taxon>Magnetococcaceae</taxon>
        <taxon>Magnetococcus</taxon>
    </lineage>
</organism>
<keyword evidence="2 3" id="KW-0378">Hydrolase</keyword>
<keyword evidence="5" id="KW-1185">Reference proteome</keyword>
<name>A0L5H9_MAGMM</name>
<sequence length="167" mass="18608">MPAPQSDLILAPGELYIGFHPAKVRTILGSCVSVTLFHKGPRPMGAICHARLPHCEHPLAPAILIRDGDSHYMDSALTFMIRLFREMGCRDENIEVKLFGGANMFNRDTDRNMMTVGLRNIQTAMEIINREHLHLISSDVGGNKSRSLLFDTHSGEVLLRRGTNTDT</sequence>
<proteinExistence type="inferred from homology"/>
<dbReference type="Gene3D" id="3.30.1330.200">
    <property type="match status" value="1"/>
</dbReference>
<protein>
    <recommendedName>
        <fullName evidence="3">Probable chemoreceptor glutamine deamidase CheD</fullName>
        <ecNumber evidence="3">3.5.1.44</ecNumber>
    </recommendedName>
</protein>
<comment type="function">
    <text evidence="3">Probably deamidates glutamine residues to glutamate on methyl-accepting chemotaxis receptors (MCPs), playing an important role in chemotaxis.</text>
</comment>